<gene>
    <name evidence="2" type="ORF">ORQ98_27720</name>
</gene>
<keyword evidence="1" id="KW-0812">Transmembrane</keyword>
<organism evidence="2 3">
    <name type="scientific">Spartinivicinus poritis</name>
    <dbReference type="NCBI Taxonomy" id="2994640"/>
    <lineage>
        <taxon>Bacteria</taxon>
        <taxon>Pseudomonadati</taxon>
        <taxon>Pseudomonadota</taxon>
        <taxon>Gammaproteobacteria</taxon>
        <taxon>Oceanospirillales</taxon>
        <taxon>Zooshikellaceae</taxon>
        <taxon>Spartinivicinus</taxon>
    </lineage>
</organism>
<keyword evidence="3" id="KW-1185">Reference proteome</keyword>
<dbReference type="EMBL" id="JAPMOU010000083">
    <property type="protein sequence ID" value="MDE1465758.1"/>
    <property type="molecule type" value="Genomic_DNA"/>
</dbReference>
<proteinExistence type="predicted"/>
<comment type="caution">
    <text evidence="2">The sequence shown here is derived from an EMBL/GenBank/DDBJ whole genome shotgun (WGS) entry which is preliminary data.</text>
</comment>
<reference evidence="2 3" key="1">
    <citation type="submission" date="2022-11" db="EMBL/GenBank/DDBJ databases">
        <title>Spartinivicinus poritis sp. nov., isolated from scleractinian coral Porites lutea.</title>
        <authorList>
            <person name="Zhang G."/>
            <person name="Cai L."/>
            <person name="Wei Q."/>
        </authorList>
    </citation>
    <scope>NUCLEOTIDE SEQUENCE [LARGE SCALE GENOMIC DNA]</scope>
    <source>
        <strain evidence="2 3">A2-2</strain>
    </source>
</reference>
<feature type="transmembrane region" description="Helical" evidence="1">
    <location>
        <begin position="36"/>
        <end position="60"/>
    </location>
</feature>
<keyword evidence="1" id="KW-0472">Membrane</keyword>
<evidence type="ECO:0000313" key="2">
    <source>
        <dbReference type="EMBL" id="MDE1465758.1"/>
    </source>
</evidence>
<name>A0ABT5UHC3_9GAMM</name>
<dbReference type="RefSeq" id="WP_274692061.1">
    <property type="nucleotide sequence ID" value="NZ_JAPMOU010000083.1"/>
</dbReference>
<keyword evidence="1" id="KW-1133">Transmembrane helix</keyword>
<protein>
    <submittedName>
        <fullName evidence="2">Uncharacterized protein</fullName>
    </submittedName>
</protein>
<evidence type="ECO:0000256" key="1">
    <source>
        <dbReference type="SAM" id="Phobius"/>
    </source>
</evidence>
<evidence type="ECO:0000313" key="3">
    <source>
        <dbReference type="Proteomes" id="UP001528823"/>
    </source>
</evidence>
<sequence length="73" mass="8041">MDDICILAALASRIIKQLYASFCWYRESSMMSAKAPFTHAGITATFGLMCVQSFILMVMIMGPPFNPAVILTC</sequence>
<accession>A0ABT5UHC3</accession>
<dbReference type="Proteomes" id="UP001528823">
    <property type="component" value="Unassembled WGS sequence"/>
</dbReference>